<proteinExistence type="predicted"/>
<dbReference type="EMBL" id="CAEZUP010000077">
    <property type="protein sequence ID" value="CAB4618103.1"/>
    <property type="molecule type" value="Genomic_DNA"/>
</dbReference>
<dbReference type="InterPro" id="IPR050109">
    <property type="entry name" value="HTH-type_TetR-like_transc_reg"/>
</dbReference>
<keyword evidence="1" id="KW-0238">DNA-binding</keyword>
<dbReference type="PROSITE" id="PS50977">
    <property type="entry name" value="HTH_TETR_2"/>
    <property type="match status" value="1"/>
</dbReference>
<dbReference type="PANTHER" id="PTHR30055">
    <property type="entry name" value="HTH-TYPE TRANSCRIPTIONAL REGULATOR RUTR"/>
    <property type="match status" value="1"/>
</dbReference>
<dbReference type="GO" id="GO:0003700">
    <property type="term" value="F:DNA-binding transcription factor activity"/>
    <property type="evidence" value="ECO:0007669"/>
    <property type="project" value="TreeGrafter"/>
</dbReference>
<dbReference type="InterPro" id="IPR009057">
    <property type="entry name" value="Homeodomain-like_sf"/>
</dbReference>
<dbReference type="PANTHER" id="PTHR30055:SF153">
    <property type="entry name" value="HTH-TYPE TRANSCRIPTIONAL REPRESSOR RV3405C"/>
    <property type="match status" value="1"/>
</dbReference>
<evidence type="ECO:0000256" key="1">
    <source>
        <dbReference type="ARBA" id="ARBA00023125"/>
    </source>
</evidence>
<gene>
    <name evidence="3" type="ORF">UFOPK1835_01547</name>
</gene>
<dbReference type="Pfam" id="PF00440">
    <property type="entry name" value="TetR_N"/>
    <property type="match status" value="1"/>
</dbReference>
<dbReference type="GO" id="GO:0000976">
    <property type="term" value="F:transcription cis-regulatory region binding"/>
    <property type="evidence" value="ECO:0007669"/>
    <property type="project" value="TreeGrafter"/>
</dbReference>
<evidence type="ECO:0000313" key="3">
    <source>
        <dbReference type="EMBL" id="CAB4618103.1"/>
    </source>
</evidence>
<sequence length="193" mass="21145">MNTATRGKILEGVLRCIEVDGLASTSIEDVARKASVSRATIYRHFPGGREQLVSEAVTWEVGLFFHRIEIAIENETELSGMVAVALRTGHEALADHGLLHQLLRTEPEAVLTELAVATDVVLGVIVALIADQLEREIAAGRARVDLDPTEAADHLGRLFLSYLGTPGRWDLTDPESLDRLVRTQFLAGIERRS</sequence>
<evidence type="ECO:0000259" key="2">
    <source>
        <dbReference type="PROSITE" id="PS50977"/>
    </source>
</evidence>
<dbReference type="InterPro" id="IPR001647">
    <property type="entry name" value="HTH_TetR"/>
</dbReference>
<dbReference type="SUPFAM" id="SSF46689">
    <property type="entry name" value="Homeodomain-like"/>
    <property type="match status" value="1"/>
</dbReference>
<dbReference type="AlphaFoldDB" id="A0A6J6HZY8"/>
<feature type="domain" description="HTH tetR-type" evidence="2">
    <location>
        <begin position="3"/>
        <end position="63"/>
    </location>
</feature>
<name>A0A6J6HZY8_9ZZZZ</name>
<reference evidence="3" key="1">
    <citation type="submission" date="2020-05" db="EMBL/GenBank/DDBJ databases">
        <authorList>
            <person name="Chiriac C."/>
            <person name="Salcher M."/>
            <person name="Ghai R."/>
            <person name="Kavagutti S V."/>
        </authorList>
    </citation>
    <scope>NUCLEOTIDE SEQUENCE</scope>
</reference>
<organism evidence="3">
    <name type="scientific">freshwater metagenome</name>
    <dbReference type="NCBI Taxonomy" id="449393"/>
    <lineage>
        <taxon>unclassified sequences</taxon>
        <taxon>metagenomes</taxon>
        <taxon>ecological metagenomes</taxon>
    </lineage>
</organism>
<protein>
    <submittedName>
        <fullName evidence="3">Unannotated protein</fullName>
    </submittedName>
</protein>
<dbReference type="Gene3D" id="1.10.357.10">
    <property type="entry name" value="Tetracycline Repressor, domain 2"/>
    <property type="match status" value="1"/>
</dbReference>
<accession>A0A6J6HZY8</accession>